<evidence type="ECO:0000256" key="1">
    <source>
        <dbReference type="ARBA" id="ARBA00022679"/>
    </source>
</evidence>
<dbReference type="InterPro" id="IPR042104">
    <property type="entry name" value="PKS_dehydratase_sf"/>
</dbReference>
<dbReference type="InterPro" id="IPR020807">
    <property type="entry name" value="PKS_DH"/>
</dbReference>
<feature type="region of interest" description="C-terminal hotdog fold" evidence="3">
    <location>
        <begin position="131"/>
        <end position="259"/>
    </location>
</feature>
<dbReference type="GO" id="GO:0006633">
    <property type="term" value="P:fatty acid biosynthetic process"/>
    <property type="evidence" value="ECO:0007669"/>
    <property type="project" value="TreeGrafter"/>
</dbReference>
<proteinExistence type="predicted"/>
<dbReference type="Proteomes" id="UP000275401">
    <property type="component" value="Unassembled WGS sequence"/>
</dbReference>
<name>A0A3M8VFU8_9ACTN</name>
<evidence type="ECO:0000259" key="4">
    <source>
        <dbReference type="PROSITE" id="PS52019"/>
    </source>
</evidence>
<feature type="region of interest" description="N-terminal hotdog fold" evidence="3">
    <location>
        <begin position="1"/>
        <end position="119"/>
    </location>
</feature>
<dbReference type="GO" id="GO:0004312">
    <property type="term" value="F:fatty acid synthase activity"/>
    <property type="evidence" value="ECO:0007669"/>
    <property type="project" value="TreeGrafter"/>
</dbReference>
<dbReference type="PANTHER" id="PTHR43775">
    <property type="entry name" value="FATTY ACID SYNTHASE"/>
    <property type="match status" value="1"/>
</dbReference>
<dbReference type="RefSeq" id="WP_184503355.1">
    <property type="nucleotide sequence ID" value="NZ_RIBZ01000397.1"/>
</dbReference>
<keyword evidence="1" id="KW-0808">Transferase</keyword>
<protein>
    <submittedName>
        <fullName evidence="5">Polyketide synthase</fullName>
    </submittedName>
</protein>
<dbReference type="SMART" id="SM00826">
    <property type="entry name" value="PKS_DH"/>
    <property type="match status" value="1"/>
</dbReference>
<organism evidence="5 6">
    <name type="scientific">Streptomyces botrytidirepellens</name>
    <dbReference type="NCBI Taxonomy" id="2486417"/>
    <lineage>
        <taxon>Bacteria</taxon>
        <taxon>Bacillati</taxon>
        <taxon>Actinomycetota</taxon>
        <taxon>Actinomycetes</taxon>
        <taxon>Kitasatosporales</taxon>
        <taxon>Streptomycetaceae</taxon>
        <taxon>Streptomyces</taxon>
    </lineage>
</organism>
<feature type="non-terminal residue" evidence="5">
    <location>
        <position position="1"/>
    </location>
</feature>
<evidence type="ECO:0000313" key="5">
    <source>
        <dbReference type="EMBL" id="RNG14803.1"/>
    </source>
</evidence>
<evidence type="ECO:0000256" key="3">
    <source>
        <dbReference type="PROSITE-ProRule" id="PRU01363"/>
    </source>
</evidence>
<keyword evidence="6" id="KW-1185">Reference proteome</keyword>
<feature type="active site" description="Proton acceptor; for dehydratase activity" evidence="3">
    <location>
        <position position="25"/>
    </location>
</feature>
<comment type="caution">
    <text evidence="5">The sequence shown here is derived from an EMBL/GenBank/DDBJ whole genome shotgun (WGS) entry which is preliminary data.</text>
</comment>
<dbReference type="Pfam" id="PF21089">
    <property type="entry name" value="PKS_DH_N"/>
    <property type="match status" value="1"/>
</dbReference>
<dbReference type="InterPro" id="IPR050091">
    <property type="entry name" value="PKS_NRPS_Biosynth_Enz"/>
</dbReference>
<feature type="non-terminal residue" evidence="5">
    <location>
        <position position="259"/>
    </location>
</feature>
<dbReference type="EMBL" id="RIBZ01000397">
    <property type="protein sequence ID" value="RNG14803.1"/>
    <property type="molecule type" value="Genomic_DNA"/>
</dbReference>
<feature type="domain" description="PKS/mFAS DH" evidence="4">
    <location>
        <begin position="1"/>
        <end position="259"/>
    </location>
</feature>
<dbReference type="AlphaFoldDB" id="A0A3M8VFU8"/>
<evidence type="ECO:0000256" key="2">
    <source>
        <dbReference type="ARBA" id="ARBA00023268"/>
    </source>
</evidence>
<gene>
    <name evidence="5" type="ORF">EEJ42_31165</name>
</gene>
<dbReference type="Pfam" id="PF14765">
    <property type="entry name" value="PS-DH"/>
    <property type="match status" value="1"/>
</dbReference>
<sequence length="259" mass="27017">AVAGSDAVLLTSRLSVRSHPWLADHVVAGSVLVPGTVFVELAVQAGDRVGCDRVEELTLQAPLVLPEDGAVQVQLSVDAPEPGEERRALRVYARPEGASADRPWTLHATGSVTAEPVVADWDLSVWPPAGAEPVALEGLYERLAGAGLVYGSAFRGLRDVWVSGGEVFVEAALPEEVAAEASAYGVHPALLDTVLHALGLQTPEVEGAMLPFLWSGVSLSAVGVSAVRVRLSPRGSGEYRLRVADAAGQPVADIDSLVL</sequence>
<dbReference type="PROSITE" id="PS52019">
    <property type="entry name" value="PKS_MFAS_DH"/>
    <property type="match status" value="1"/>
</dbReference>
<dbReference type="Gene3D" id="3.10.129.110">
    <property type="entry name" value="Polyketide synthase dehydratase"/>
    <property type="match status" value="1"/>
</dbReference>
<feature type="active site" description="Proton donor; for dehydratase activity" evidence="3">
    <location>
        <position position="192"/>
    </location>
</feature>
<reference evidence="5 6" key="1">
    <citation type="submission" date="2018-11" db="EMBL/GenBank/DDBJ databases">
        <title>The Potential of Streptomyces as Biocontrol Agents against the Tomato grey mould, Botrytis cinerea (Gray mold) Frontiers in Microbiology.</title>
        <authorList>
            <person name="Li D."/>
        </authorList>
    </citation>
    <scope>NUCLEOTIDE SEQUENCE [LARGE SCALE GENOMIC DNA]</scope>
    <source>
        <strain evidence="5 6">NEAU-LD23</strain>
    </source>
</reference>
<accession>A0A3M8VFU8</accession>
<keyword evidence="2" id="KW-0511">Multifunctional enzyme</keyword>
<dbReference type="PANTHER" id="PTHR43775:SF51">
    <property type="entry name" value="INACTIVE PHENOLPHTHIOCEROL SYNTHESIS POLYKETIDE SYNTHASE TYPE I PKS1-RELATED"/>
    <property type="match status" value="1"/>
</dbReference>
<dbReference type="InterPro" id="IPR049551">
    <property type="entry name" value="PKS_DH_C"/>
</dbReference>
<dbReference type="InterPro" id="IPR049900">
    <property type="entry name" value="PKS_mFAS_DH"/>
</dbReference>
<dbReference type="InterPro" id="IPR049552">
    <property type="entry name" value="PKS_DH_N"/>
</dbReference>
<evidence type="ECO:0000313" key="6">
    <source>
        <dbReference type="Proteomes" id="UP000275401"/>
    </source>
</evidence>